<dbReference type="SMART" id="SM00315">
    <property type="entry name" value="RGS"/>
    <property type="match status" value="1"/>
</dbReference>
<accession>A0A8E0VJ77</accession>
<evidence type="ECO:0000313" key="4">
    <source>
        <dbReference type="Proteomes" id="UP000728185"/>
    </source>
</evidence>
<reference evidence="3" key="1">
    <citation type="submission" date="2019-05" db="EMBL/GenBank/DDBJ databases">
        <title>Annotation for the trematode Fasciolopsis buski.</title>
        <authorList>
            <person name="Choi Y.-J."/>
        </authorList>
    </citation>
    <scope>NUCLEOTIDE SEQUENCE</scope>
    <source>
        <strain evidence="3">HT</strain>
        <tissue evidence="3">Whole worm</tissue>
    </source>
</reference>
<organism evidence="3 4">
    <name type="scientific">Fasciolopsis buskii</name>
    <dbReference type="NCBI Taxonomy" id="27845"/>
    <lineage>
        <taxon>Eukaryota</taxon>
        <taxon>Metazoa</taxon>
        <taxon>Spiralia</taxon>
        <taxon>Lophotrochozoa</taxon>
        <taxon>Platyhelminthes</taxon>
        <taxon>Trematoda</taxon>
        <taxon>Digenea</taxon>
        <taxon>Plagiorchiida</taxon>
        <taxon>Echinostomata</taxon>
        <taxon>Echinostomatoidea</taxon>
        <taxon>Fasciolidae</taxon>
        <taxon>Fasciolopsis</taxon>
    </lineage>
</organism>
<proteinExistence type="predicted"/>
<keyword evidence="4" id="KW-1185">Reference proteome</keyword>
<dbReference type="EMBL" id="LUCM01006469">
    <property type="protein sequence ID" value="KAA0191235.1"/>
    <property type="molecule type" value="Genomic_DNA"/>
</dbReference>
<name>A0A8E0VJ77_9TREM</name>
<dbReference type="Pfam" id="PF00615">
    <property type="entry name" value="RGS"/>
    <property type="match status" value="1"/>
</dbReference>
<dbReference type="PROSITE" id="PS50132">
    <property type="entry name" value="RGS"/>
    <property type="match status" value="1"/>
</dbReference>
<dbReference type="AlphaFoldDB" id="A0A8E0VJ77"/>
<dbReference type="PANTHER" id="PTHR10845">
    <property type="entry name" value="REGULATOR OF G PROTEIN SIGNALING"/>
    <property type="match status" value="1"/>
</dbReference>
<dbReference type="InterPro" id="IPR044926">
    <property type="entry name" value="RGS_subdomain_2"/>
</dbReference>
<sequence>MLIQSIHMFSCGESISSAGIHLFREFLRTEFSDENIEFWLICEDFRNSCGSKKLQSKAQKIFNEFVAVQSKREVNLDSTTRIQLEKELESVTRNTFDQSQKRIQALMEKDSYCRFLRSDLYTAALDYCRGPSGNPTSPTEQRSTGAELHVNQISFLQFQVTAGYKPESTISGLLPNVKSCKELATASNQHETGSVSAPSSPKPSQKDQLISTCTVENEKL</sequence>
<evidence type="ECO:0000313" key="3">
    <source>
        <dbReference type="EMBL" id="KAA0191235.1"/>
    </source>
</evidence>
<dbReference type="FunFam" id="1.10.167.10:FF:000001">
    <property type="entry name" value="Putative regulator of g-protein signaling 12"/>
    <property type="match status" value="1"/>
</dbReference>
<dbReference type="InterPro" id="IPR024066">
    <property type="entry name" value="RGS_subdom1/3"/>
</dbReference>
<dbReference type="Gene3D" id="1.10.196.10">
    <property type="match status" value="1"/>
</dbReference>
<dbReference type="OrthoDB" id="196547at2759"/>
<protein>
    <submittedName>
        <fullName evidence="3">RGS8</fullName>
    </submittedName>
</protein>
<comment type="caution">
    <text evidence="3">The sequence shown here is derived from an EMBL/GenBank/DDBJ whole genome shotgun (WGS) entry which is preliminary data.</text>
</comment>
<dbReference type="Proteomes" id="UP000728185">
    <property type="component" value="Unassembled WGS sequence"/>
</dbReference>
<evidence type="ECO:0000259" key="2">
    <source>
        <dbReference type="PROSITE" id="PS50132"/>
    </source>
</evidence>
<feature type="domain" description="RGS" evidence="2">
    <location>
        <begin position="18"/>
        <end position="125"/>
    </location>
</feature>
<evidence type="ECO:0000256" key="1">
    <source>
        <dbReference type="SAM" id="MobiDB-lite"/>
    </source>
</evidence>
<dbReference type="InterPro" id="IPR036305">
    <property type="entry name" value="RGS_sf"/>
</dbReference>
<dbReference type="SUPFAM" id="SSF48097">
    <property type="entry name" value="Regulator of G-protein signaling, RGS"/>
    <property type="match status" value="1"/>
</dbReference>
<dbReference type="PRINTS" id="PR01301">
    <property type="entry name" value="RGSPROTEIN"/>
</dbReference>
<dbReference type="InterPro" id="IPR016137">
    <property type="entry name" value="RGS"/>
</dbReference>
<dbReference type="Gene3D" id="1.10.167.10">
    <property type="entry name" value="Regulator of G-protein Signalling 4, domain 2"/>
    <property type="match status" value="1"/>
</dbReference>
<dbReference type="PANTHER" id="PTHR10845:SF259">
    <property type="entry name" value="RGS DOMAIN-CONTAINING PROTEIN-RELATED"/>
    <property type="match status" value="1"/>
</dbReference>
<gene>
    <name evidence="3" type="ORF">FBUS_03571</name>
</gene>
<feature type="region of interest" description="Disordered" evidence="1">
    <location>
        <begin position="185"/>
        <end position="220"/>
    </location>
</feature>